<evidence type="ECO:0000313" key="3">
    <source>
        <dbReference type="Proteomes" id="UP000596387"/>
    </source>
</evidence>
<gene>
    <name evidence="2" type="ORF">GQA70_11690</name>
</gene>
<proteinExistence type="predicted"/>
<accession>A0ABX7F8P7</accession>
<protein>
    <recommendedName>
        <fullName evidence="1">Abortive phage infection protein C-terminal domain-containing protein</fullName>
    </recommendedName>
</protein>
<dbReference type="Pfam" id="PF10592">
    <property type="entry name" value="AIPR"/>
    <property type="match status" value="1"/>
</dbReference>
<keyword evidence="3" id="KW-1185">Reference proteome</keyword>
<name>A0ABX7F8P7_9RHOB</name>
<sequence>MNPVVQAQLTEFRKANPSIDLNESDFFEVFSIFSISNGLMAEDIDPFRSHLPGNEFGLDGVSILVQGELCMTSDEVSDALDVGRNHIVEFSLFQSKTSSRADYGDISKFFDAVVAFFEDDFPAATDDLQDRIDAMKAVYAAVLKKNPSLSLYYVTTGSGEVSSLLKKLIDASLQRLRDLNIFESVEFQLIGAKDLQDGYRSATNSNSASVEVQKPITLPDHPSVQQAFLGYISAEQLMSLVTTVGADESSRINKAVFFDNVRDFDEKSEINQGILRELENGGPQSFIFKNNGITVVAKNLTRQGDRFDLDDFQVVNGCQTSNILFKAGLSAQGVHVPFRLIVSNDSDFVSTVIVGTNRQNEVKEDQFWALTPFMKDLEEFCRAQEPEKVIFIERRENQYRSESVERTRIFKPSELIKAVSAMFLYQPHRAARDYRGVRKEFAAKLLQPEHSVKLYHAAAYSSYKIDFMIRNRRVDRSWGIYKYYVLYLLGQREAENDNILEGRTQRQDRVAERIVSVSESEDELLAVYNAVAERLGSAISAAQLDTREKIRDFIRSETVFRAFREGL</sequence>
<evidence type="ECO:0000259" key="1">
    <source>
        <dbReference type="Pfam" id="PF10592"/>
    </source>
</evidence>
<reference evidence="2 3" key="1">
    <citation type="submission" date="2019-12" db="EMBL/GenBank/DDBJ databases">
        <title>Complete Genome Sequence of a Quorum-Sensing Bacterium,Rhodobacteraceae bacterium C31, Isolated from a marine microalgae symbiotic bacteria.</title>
        <authorList>
            <person name="Zhang Y."/>
        </authorList>
    </citation>
    <scope>NUCLEOTIDE SEQUENCE [LARGE SCALE GENOMIC DNA]</scope>
    <source>
        <strain evidence="2 3">C31</strain>
    </source>
</reference>
<dbReference type="Proteomes" id="UP000596387">
    <property type="component" value="Chromosome"/>
</dbReference>
<evidence type="ECO:0000313" key="2">
    <source>
        <dbReference type="EMBL" id="QRF66915.1"/>
    </source>
</evidence>
<dbReference type="InterPro" id="IPR018891">
    <property type="entry name" value="AIPR_C"/>
</dbReference>
<dbReference type="RefSeq" id="WP_082055943.1">
    <property type="nucleotide sequence ID" value="NZ_CP047166.1"/>
</dbReference>
<organism evidence="2 3">
    <name type="scientific">Ponticoccus alexandrii</name>
    <dbReference type="NCBI Taxonomy" id="1943633"/>
    <lineage>
        <taxon>Bacteria</taxon>
        <taxon>Pseudomonadati</taxon>
        <taxon>Pseudomonadota</taxon>
        <taxon>Alphaproteobacteria</taxon>
        <taxon>Rhodobacterales</taxon>
        <taxon>Roseobacteraceae</taxon>
        <taxon>Ponticoccus</taxon>
    </lineage>
</organism>
<feature type="domain" description="Abortive phage infection protein C-terminal" evidence="1">
    <location>
        <begin position="257"/>
        <end position="489"/>
    </location>
</feature>
<dbReference type="EMBL" id="CP047166">
    <property type="protein sequence ID" value="QRF66915.1"/>
    <property type="molecule type" value="Genomic_DNA"/>
</dbReference>